<evidence type="ECO:0000313" key="3">
    <source>
        <dbReference type="Proteomes" id="UP000261660"/>
    </source>
</evidence>
<feature type="transmembrane region" description="Helical" evidence="1">
    <location>
        <begin position="15"/>
        <end position="37"/>
    </location>
</feature>
<feature type="transmembrane region" description="Helical" evidence="1">
    <location>
        <begin position="78"/>
        <end position="98"/>
    </location>
</feature>
<reference evidence="2" key="2">
    <citation type="submission" date="2025-09" db="UniProtKB">
        <authorList>
            <consortium name="Ensembl"/>
        </authorList>
    </citation>
    <scope>IDENTIFICATION</scope>
</reference>
<reference evidence="2" key="1">
    <citation type="submission" date="2025-08" db="UniProtKB">
        <authorList>
            <consortium name="Ensembl"/>
        </authorList>
    </citation>
    <scope>IDENTIFICATION</scope>
</reference>
<feature type="transmembrane region" description="Helical" evidence="1">
    <location>
        <begin position="119"/>
        <end position="145"/>
    </location>
</feature>
<dbReference type="AlphaFoldDB" id="A0A3Q3FE44"/>
<protein>
    <submittedName>
        <fullName evidence="2">Uncharacterized protein</fullName>
    </submittedName>
</protein>
<dbReference type="InParanoid" id="A0A3Q3FE44"/>
<dbReference type="Proteomes" id="UP000261660">
    <property type="component" value="Unplaced"/>
</dbReference>
<proteinExistence type="predicted"/>
<sequence>MFGPADLKLCGVKTLAVIICFISLGNVLLQISTFIWWRQSGPACSAARSYLSSSAWSWSFGSAAAPSASGLSPASPRVLNAALCVTLLTSCLMFTLSSSSTSKAKLCFQTSSSRSAESYLLVCRLTVALVWVYLATLLTISLFYLHAVFASGLSADMLFLGLSFYCVASAILLSCSNQKPEREPALFCQGKMLGGNRYKKINPP</sequence>
<dbReference type="Ensembl" id="ENSLBET00000018799.1">
    <property type="protein sequence ID" value="ENSLBEP00000017804.1"/>
    <property type="gene ID" value="ENSLBEG00000013716.1"/>
</dbReference>
<accession>A0A3Q3FE44</accession>
<keyword evidence="1" id="KW-0812">Transmembrane</keyword>
<evidence type="ECO:0000256" key="1">
    <source>
        <dbReference type="SAM" id="Phobius"/>
    </source>
</evidence>
<keyword evidence="3" id="KW-1185">Reference proteome</keyword>
<evidence type="ECO:0000313" key="2">
    <source>
        <dbReference type="Ensembl" id="ENSLBEP00000017804.1"/>
    </source>
</evidence>
<keyword evidence="1" id="KW-1133">Transmembrane helix</keyword>
<name>A0A3Q3FE44_9LABR</name>
<dbReference type="GeneTree" id="ENSGT00940000172267"/>
<organism evidence="2 3">
    <name type="scientific">Labrus bergylta</name>
    <name type="common">ballan wrasse</name>
    <dbReference type="NCBI Taxonomy" id="56723"/>
    <lineage>
        <taxon>Eukaryota</taxon>
        <taxon>Metazoa</taxon>
        <taxon>Chordata</taxon>
        <taxon>Craniata</taxon>
        <taxon>Vertebrata</taxon>
        <taxon>Euteleostomi</taxon>
        <taxon>Actinopterygii</taxon>
        <taxon>Neopterygii</taxon>
        <taxon>Teleostei</taxon>
        <taxon>Neoteleostei</taxon>
        <taxon>Acanthomorphata</taxon>
        <taxon>Eupercaria</taxon>
        <taxon>Labriformes</taxon>
        <taxon>Labridae</taxon>
        <taxon>Labrus</taxon>
    </lineage>
</organism>
<feature type="transmembrane region" description="Helical" evidence="1">
    <location>
        <begin position="49"/>
        <end position="66"/>
    </location>
</feature>
<keyword evidence="1" id="KW-0472">Membrane</keyword>
<feature type="transmembrane region" description="Helical" evidence="1">
    <location>
        <begin position="157"/>
        <end position="175"/>
    </location>
</feature>